<gene>
    <name evidence="2" type="ORF">THAPSDRAFT_9122</name>
</gene>
<organism evidence="2 3">
    <name type="scientific">Thalassiosira pseudonana</name>
    <name type="common">Marine diatom</name>
    <name type="synonym">Cyclotella nana</name>
    <dbReference type="NCBI Taxonomy" id="35128"/>
    <lineage>
        <taxon>Eukaryota</taxon>
        <taxon>Sar</taxon>
        <taxon>Stramenopiles</taxon>
        <taxon>Ochrophyta</taxon>
        <taxon>Bacillariophyta</taxon>
        <taxon>Coscinodiscophyceae</taxon>
        <taxon>Thalassiosirophycidae</taxon>
        <taxon>Thalassiosirales</taxon>
        <taxon>Thalassiosiraceae</taxon>
        <taxon>Thalassiosira</taxon>
    </lineage>
</organism>
<reference evidence="2 3" key="1">
    <citation type="journal article" date="2004" name="Science">
        <title>The genome of the diatom Thalassiosira pseudonana: ecology, evolution, and metabolism.</title>
        <authorList>
            <person name="Armbrust E.V."/>
            <person name="Berges J.A."/>
            <person name="Bowler C."/>
            <person name="Green B.R."/>
            <person name="Martinez D."/>
            <person name="Putnam N.H."/>
            <person name="Zhou S."/>
            <person name="Allen A.E."/>
            <person name="Apt K.E."/>
            <person name="Bechner M."/>
            <person name="Brzezinski M.A."/>
            <person name="Chaal B.K."/>
            <person name="Chiovitti A."/>
            <person name="Davis A.K."/>
            <person name="Demarest M.S."/>
            <person name="Detter J.C."/>
            <person name="Glavina T."/>
            <person name="Goodstein D."/>
            <person name="Hadi M.Z."/>
            <person name="Hellsten U."/>
            <person name="Hildebrand M."/>
            <person name="Jenkins B.D."/>
            <person name="Jurka J."/>
            <person name="Kapitonov V.V."/>
            <person name="Kroger N."/>
            <person name="Lau W.W."/>
            <person name="Lane T.W."/>
            <person name="Larimer F.W."/>
            <person name="Lippmeier J.C."/>
            <person name="Lucas S."/>
            <person name="Medina M."/>
            <person name="Montsant A."/>
            <person name="Obornik M."/>
            <person name="Parker M.S."/>
            <person name="Palenik B."/>
            <person name="Pazour G.J."/>
            <person name="Richardson P.M."/>
            <person name="Rynearson T.A."/>
            <person name="Saito M.A."/>
            <person name="Schwartz D.C."/>
            <person name="Thamatrakoln K."/>
            <person name="Valentin K."/>
            <person name="Vardi A."/>
            <person name="Wilkerson F.P."/>
            <person name="Rokhsar D.S."/>
        </authorList>
    </citation>
    <scope>NUCLEOTIDE SEQUENCE [LARGE SCALE GENOMIC DNA]</scope>
    <source>
        <strain evidence="2 3">CCMP1335</strain>
    </source>
</reference>
<protein>
    <recommendedName>
        <fullName evidence="4">Apicomplexan-conserved protein</fullName>
    </recommendedName>
</protein>
<dbReference type="OMA" id="TRYEKFY"/>
<dbReference type="InParanoid" id="B8CAF6"/>
<dbReference type="PANTHER" id="PTHR38899">
    <property type="entry name" value="DOMAIN OOKINETE PROTEIN, PUTATIVE-RELATED"/>
    <property type="match status" value="1"/>
</dbReference>
<keyword evidence="3" id="KW-1185">Reference proteome</keyword>
<dbReference type="AlphaFoldDB" id="B8CAF6"/>
<dbReference type="KEGG" id="tps:THAPSDRAFT_9122"/>
<dbReference type="PaxDb" id="35128-Thaps9122"/>
<feature type="compositionally biased region" description="Polar residues" evidence="1">
    <location>
        <begin position="180"/>
        <end position="199"/>
    </location>
</feature>
<dbReference type="PANTHER" id="PTHR38899:SF2">
    <property type="entry name" value="FCP1 HOMOLOGY DOMAIN-CONTAINING PROTEIN"/>
    <property type="match status" value="1"/>
</dbReference>
<reference evidence="2 3" key="2">
    <citation type="journal article" date="2008" name="Nature">
        <title>The Phaeodactylum genome reveals the evolutionary history of diatom genomes.</title>
        <authorList>
            <person name="Bowler C."/>
            <person name="Allen A.E."/>
            <person name="Badger J.H."/>
            <person name="Grimwood J."/>
            <person name="Jabbari K."/>
            <person name="Kuo A."/>
            <person name="Maheswari U."/>
            <person name="Martens C."/>
            <person name="Maumus F."/>
            <person name="Otillar R.P."/>
            <person name="Rayko E."/>
            <person name="Salamov A."/>
            <person name="Vandepoele K."/>
            <person name="Beszteri B."/>
            <person name="Gruber A."/>
            <person name="Heijde M."/>
            <person name="Katinka M."/>
            <person name="Mock T."/>
            <person name="Valentin K."/>
            <person name="Verret F."/>
            <person name="Berges J.A."/>
            <person name="Brownlee C."/>
            <person name="Cadoret J.P."/>
            <person name="Chiovitti A."/>
            <person name="Choi C.J."/>
            <person name="Coesel S."/>
            <person name="De Martino A."/>
            <person name="Detter J.C."/>
            <person name="Durkin C."/>
            <person name="Falciatore A."/>
            <person name="Fournet J."/>
            <person name="Haruta M."/>
            <person name="Huysman M.J."/>
            <person name="Jenkins B.D."/>
            <person name="Jiroutova K."/>
            <person name="Jorgensen R.E."/>
            <person name="Joubert Y."/>
            <person name="Kaplan A."/>
            <person name="Kroger N."/>
            <person name="Kroth P.G."/>
            <person name="La Roche J."/>
            <person name="Lindquist E."/>
            <person name="Lommer M."/>
            <person name="Martin-Jezequel V."/>
            <person name="Lopez P.J."/>
            <person name="Lucas S."/>
            <person name="Mangogna M."/>
            <person name="McGinnis K."/>
            <person name="Medlin L.K."/>
            <person name="Montsant A."/>
            <person name="Oudot-Le Secq M.P."/>
            <person name="Napoli C."/>
            <person name="Obornik M."/>
            <person name="Parker M.S."/>
            <person name="Petit J.L."/>
            <person name="Porcel B.M."/>
            <person name="Poulsen N."/>
            <person name="Robison M."/>
            <person name="Rychlewski L."/>
            <person name="Rynearson T.A."/>
            <person name="Schmutz J."/>
            <person name="Shapiro H."/>
            <person name="Siaut M."/>
            <person name="Stanley M."/>
            <person name="Sussman M.R."/>
            <person name="Taylor A.R."/>
            <person name="Vardi A."/>
            <person name="von Dassow P."/>
            <person name="Vyverman W."/>
            <person name="Willis A."/>
            <person name="Wyrwicz L.S."/>
            <person name="Rokhsar D.S."/>
            <person name="Weissenbach J."/>
            <person name="Armbrust E.V."/>
            <person name="Green B.R."/>
            <person name="Van de Peer Y."/>
            <person name="Grigoriev I.V."/>
        </authorList>
    </citation>
    <scope>NUCLEOTIDE SEQUENCE [LARGE SCALE GENOMIC DNA]</scope>
    <source>
        <strain evidence="2 3">CCMP1335</strain>
    </source>
</reference>
<evidence type="ECO:0000313" key="3">
    <source>
        <dbReference type="Proteomes" id="UP000001449"/>
    </source>
</evidence>
<evidence type="ECO:0000256" key="1">
    <source>
        <dbReference type="SAM" id="MobiDB-lite"/>
    </source>
</evidence>
<dbReference type="eggNOG" id="ENOG502S5YV">
    <property type="taxonomic scope" value="Eukaryota"/>
</dbReference>
<feature type="region of interest" description="Disordered" evidence="1">
    <location>
        <begin position="152"/>
        <end position="199"/>
    </location>
</feature>
<evidence type="ECO:0008006" key="4">
    <source>
        <dbReference type="Google" id="ProtNLM"/>
    </source>
</evidence>
<accession>B8CAF6</accession>
<dbReference type="HOGENOM" id="CLU_081127_1_0_1"/>
<name>B8CAF6_THAPS</name>
<dbReference type="RefSeq" id="XP_002293210.1">
    <property type="nucleotide sequence ID" value="XM_002293174.1"/>
</dbReference>
<feature type="compositionally biased region" description="Low complexity" evidence="1">
    <location>
        <begin position="152"/>
        <end position="175"/>
    </location>
</feature>
<dbReference type="GeneID" id="7445841"/>
<dbReference type="InterPro" id="IPR036412">
    <property type="entry name" value="HAD-like_sf"/>
</dbReference>
<evidence type="ECO:0000313" key="2">
    <source>
        <dbReference type="EMBL" id="EED89671.1"/>
    </source>
</evidence>
<dbReference type="SUPFAM" id="SSF56784">
    <property type="entry name" value="HAD-like"/>
    <property type="match status" value="1"/>
</dbReference>
<dbReference type="EMBL" id="CM000647">
    <property type="protein sequence ID" value="EED89671.1"/>
    <property type="molecule type" value="Genomic_DNA"/>
</dbReference>
<dbReference type="Proteomes" id="UP000001449">
    <property type="component" value="Chromosome 12"/>
</dbReference>
<sequence>MASSTSSNNPVIIFDWDDTICPSSFVDRAQVDNYKQLPKHYHNLFTEIEKCAEKCLAAAAKHGEVIIITNSDDGWVNYSAERYLPNLIPILKNYRIVSARTRYEKFYPNQPLCWKAAAFAHEVNEHFASLDAAHKMLDRECGITKFEDVPDMDVVSTDDSSMEDSISSSDTKSLSPGGWIQSNEEGDNSPTPTDSTNVSYKREIISFGDSMEERTAVKIVSDQLDATPKSVLFLSNPNPTQIIGQLTMLTHHMNFVCDHESDLDLEISQKQAEKCAQGYLSRLASTERQQVKEAAASPSILQRLLRAGSCSSDAPCESSGNVEQFGC</sequence>
<proteinExistence type="predicted"/>